<keyword evidence="1" id="KW-1133">Transmembrane helix</keyword>
<name>F9F4M0_FUSOF</name>
<protein>
    <submittedName>
        <fullName evidence="2">Uncharacterized protein</fullName>
    </submittedName>
</protein>
<comment type="caution">
    <text evidence="2">The sequence shown here is derived from an EMBL/GenBank/DDBJ whole genome shotgun (WGS) entry which is preliminary data.</text>
</comment>
<keyword evidence="1" id="KW-0472">Membrane</keyword>
<feature type="transmembrane region" description="Helical" evidence="1">
    <location>
        <begin position="105"/>
        <end position="127"/>
    </location>
</feature>
<evidence type="ECO:0000256" key="1">
    <source>
        <dbReference type="SAM" id="Phobius"/>
    </source>
</evidence>
<keyword evidence="1" id="KW-0812">Transmembrane</keyword>
<proteinExistence type="predicted"/>
<gene>
    <name evidence="2" type="ORF">FOXB_01345</name>
</gene>
<evidence type="ECO:0000313" key="2">
    <source>
        <dbReference type="EMBL" id="EGU88207.1"/>
    </source>
</evidence>
<organism evidence="2">
    <name type="scientific">Fusarium oxysporum (strain Fo5176)</name>
    <name type="common">Fusarium vascular wilt</name>
    <dbReference type="NCBI Taxonomy" id="660025"/>
    <lineage>
        <taxon>Eukaryota</taxon>
        <taxon>Fungi</taxon>
        <taxon>Dikarya</taxon>
        <taxon>Ascomycota</taxon>
        <taxon>Pezizomycotina</taxon>
        <taxon>Sordariomycetes</taxon>
        <taxon>Hypocreomycetidae</taxon>
        <taxon>Hypocreales</taxon>
        <taxon>Nectriaceae</taxon>
        <taxon>Fusarium</taxon>
        <taxon>Fusarium oxysporum species complex</taxon>
    </lineage>
</organism>
<dbReference type="OrthoDB" id="4367324at2759"/>
<dbReference type="STRING" id="660025.F9F4M0"/>
<accession>F9F4M0</accession>
<sequence length="428" mass="46918">MEEFYNLPRVAFTYQSYSSPSTKRGIQEATDAGDHEHIDISLRKSHSLRSTIGGSLNQAPKAVAGSGNGYIPDSFQLTSPFSTQTENLKPTRYLPTSAYHPTNTFSILVTAFLSLTLLLFAMTIPPFSVPHTWASQSVQDSLTAANPTLNVTVNPANLVPTNAADLDGAQIMRWDQFNIDSLRQAYGDILDRYPVPTVIGHHGPHAVNGLRRFKQVFMDNLFPRLAHPIQTGATVLGARLGAALPNVSIEKDTIVDWPRRSGLSLVSDDGTHFLVGCVLMESQWDSTRLESSHYLEDLAFLPLRRVATYCLATDTRYGFVLTPGEVVVVRVSGTAYDYGQPCRIEWQAVPWGASGPDTLTVSLSLWFVAMMSLNPTHHRLLPPGAAPPLNLWLRYQDPAGVAAYKHHLSLRQAFCLPAGAPVDDAPPT</sequence>
<reference evidence="2" key="1">
    <citation type="journal article" date="2012" name="Mol. Plant Microbe Interact.">
        <title>A highly conserved effector in Fusarium oxysporum is required for full virulence on Arabidopsis.</title>
        <authorList>
            <person name="Thatcher L.F."/>
            <person name="Gardiner D.M."/>
            <person name="Kazan K."/>
            <person name="Manners J."/>
        </authorList>
    </citation>
    <scope>NUCLEOTIDE SEQUENCE [LARGE SCALE GENOMIC DNA]</scope>
    <source>
        <strain evidence="2">Fo5176</strain>
    </source>
</reference>
<dbReference type="EMBL" id="AFQF01000478">
    <property type="protein sequence ID" value="EGU88207.1"/>
    <property type="molecule type" value="Genomic_DNA"/>
</dbReference>
<dbReference type="AlphaFoldDB" id="F9F4M0"/>